<dbReference type="OrthoDB" id="434893at2759"/>
<evidence type="ECO:0000313" key="3">
    <source>
        <dbReference type="EMBL" id="CAL1144275.1"/>
    </source>
</evidence>
<feature type="compositionally biased region" description="Polar residues" evidence="1">
    <location>
        <begin position="335"/>
        <end position="344"/>
    </location>
</feature>
<organism evidence="2">
    <name type="scientific">Cladocopium goreaui</name>
    <dbReference type="NCBI Taxonomy" id="2562237"/>
    <lineage>
        <taxon>Eukaryota</taxon>
        <taxon>Sar</taxon>
        <taxon>Alveolata</taxon>
        <taxon>Dinophyceae</taxon>
        <taxon>Suessiales</taxon>
        <taxon>Symbiodiniaceae</taxon>
        <taxon>Cladocopium</taxon>
    </lineage>
</organism>
<evidence type="ECO:0000313" key="5">
    <source>
        <dbReference type="Proteomes" id="UP001152797"/>
    </source>
</evidence>
<dbReference type="PANTHER" id="PTHR12239">
    <property type="entry name" value="PROTEIN CBG20215-RELATED"/>
    <property type="match status" value="1"/>
</dbReference>
<evidence type="ECO:0000313" key="4">
    <source>
        <dbReference type="EMBL" id="CAL4778212.1"/>
    </source>
</evidence>
<dbReference type="EMBL" id="CAMXCT010001527">
    <property type="protein sequence ID" value="CAI3990900.1"/>
    <property type="molecule type" value="Genomic_DNA"/>
</dbReference>
<feature type="region of interest" description="Disordered" evidence="1">
    <location>
        <begin position="86"/>
        <end position="344"/>
    </location>
</feature>
<evidence type="ECO:0000256" key="1">
    <source>
        <dbReference type="SAM" id="MobiDB-lite"/>
    </source>
</evidence>
<protein>
    <submittedName>
        <fullName evidence="4">Reticulocyte-binding protein homolog 2a (PfR2Ha) (PfRH2a) [Cleaved into: Reticulocyte-binding protein homolog 2a 85 kDa form Reticulocyte-binding protein homolog 2a 285 kDa form]</fullName>
    </submittedName>
</protein>
<feature type="compositionally biased region" description="Basic and acidic residues" evidence="1">
    <location>
        <begin position="281"/>
        <end position="316"/>
    </location>
</feature>
<dbReference type="AlphaFoldDB" id="A0A9P1CG03"/>
<gene>
    <name evidence="2" type="ORF">C1SCF055_LOCUS17850</name>
</gene>
<dbReference type="PANTHER" id="PTHR12239:SF41">
    <property type="entry name" value="MEMBRANE ASSOCIATED PROTEIN, PUTATIVE-RELATED"/>
    <property type="match status" value="1"/>
</dbReference>
<sequence>MQNIEQKGGVHMDQHRRVLITQEWNPILKRFDFPPTEAGYEAMKTGIRQFAENEYVRSCCHEVEGLCGAPPGSYFGVPTIEEMAARAEEKRKAEEEAAKRIEAEKRQAEEEARKRKEEEESRRKQEEEARQKREEEEAKRRQEEEEAREKKRKEEEEEAKRREEEEEATRRKQEEETQRKEEEETKMNEEEARQRKKEEEVTAEKEKEAQRSVEDAMTANVAVDKEGEEPASQLSRRDEEEGKCPQPDQEGQSHEQADINKSPEELNDSSGSQVGANLCNSHEDPERQRQIEEEKRIVNGDAKLEADREAAAKRSSEGVTGTADTAGQAGEAASPSINDAENGTLNGHAAVKNQVEEEPRENVSTHQALRPLPVLRAPDSGSEALGVVLREAVVQGVAEGPWLRLLPCSCRTLGVLGDRGYLPLEELQPVTSVTWSCLPMGAAGRFKVRAKHVAVRAHPELRGKVVGVVVAGRMLMGTPHRVAGYLWLRFEESSRKKVGDEEAWALVQDLGGDVLLEPLDADGRRALSNFQGSQAQAADPQTAGSDKVGATAVPPAPTVEKLPTPVTDPVKVSQRVEAAALARKQLKGPLEFRVLAEDHSAPVRKEPLVQSPQLGKLERGELVYGYPGGGWLQLMHSELENSWVFIGTRLSAVWAELRVTARSWNALEVTWPGLHEEKRVAYNVEWRTPEGAAKQMKGHKVSASNKVVLGNLPSGLLCFRVGARVAGAGNNDDQDVKLWGPWAELVAGED</sequence>
<reference evidence="3" key="2">
    <citation type="submission" date="2024-04" db="EMBL/GenBank/DDBJ databases">
        <authorList>
            <person name="Chen Y."/>
            <person name="Shah S."/>
            <person name="Dougan E. K."/>
            <person name="Thang M."/>
            <person name="Chan C."/>
        </authorList>
    </citation>
    <scope>NUCLEOTIDE SEQUENCE [LARGE SCALE GENOMIC DNA]</scope>
</reference>
<feature type="region of interest" description="Disordered" evidence="1">
    <location>
        <begin position="530"/>
        <end position="566"/>
    </location>
</feature>
<accession>A0A9P1CG03</accession>
<reference evidence="2" key="1">
    <citation type="submission" date="2022-10" db="EMBL/GenBank/DDBJ databases">
        <authorList>
            <person name="Chen Y."/>
            <person name="Dougan E. K."/>
            <person name="Chan C."/>
            <person name="Rhodes N."/>
            <person name="Thang M."/>
        </authorList>
    </citation>
    <scope>NUCLEOTIDE SEQUENCE</scope>
</reference>
<dbReference type="InterPro" id="IPR052293">
    <property type="entry name" value="SRRP"/>
</dbReference>
<feature type="compositionally biased region" description="Basic and acidic residues" evidence="1">
    <location>
        <begin position="86"/>
        <end position="214"/>
    </location>
</feature>
<dbReference type="EMBL" id="CAMXCT030001527">
    <property type="protein sequence ID" value="CAL4778212.1"/>
    <property type="molecule type" value="Genomic_DNA"/>
</dbReference>
<proteinExistence type="predicted"/>
<feature type="compositionally biased region" description="Basic and acidic residues" evidence="1">
    <location>
        <begin position="251"/>
        <end position="264"/>
    </location>
</feature>
<dbReference type="Proteomes" id="UP001152797">
    <property type="component" value="Unassembled WGS sequence"/>
</dbReference>
<feature type="compositionally biased region" description="Polar residues" evidence="1">
    <location>
        <begin position="268"/>
        <end position="280"/>
    </location>
</feature>
<comment type="caution">
    <text evidence="2">The sequence shown here is derived from an EMBL/GenBank/DDBJ whole genome shotgun (WGS) entry which is preliminary data.</text>
</comment>
<keyword evidence="5" id="KW-1185">Reference proteome</keyword>
<evidence type="ECO:0000313" key="2">
    <source>
        <dbReference type="EMBL" id="CAI3990900.1"/>
    </source>
</evidence>
<name>A0A9P1CG03_9DINO</name>
<dbReference type="EMBL" id="CAMXCT020001527">
    <property type="protein sequence ID" value="CAL1144275.1"/>
    <property type="molecule type" value="Genomic_DNA"/>
</dbReference>